<organism evidence="3 4">
    <name type="scientific">Roseateles flavus</name>
    <dbReference type="NCBI Taxonomy" id="3149041"/>
    <lineage>
        <taxon>Bacteria</taxon>
        <taxon>Pseudomonadati</taxon>
        <taxon>Pseudomonadota</taxon>
        <taxon>Betaproteobacteria</taxon>
        <taxon>Burkholderiales</taxon>
        <taxon>Sphaerotilaceae</taxon>
        <taxon>Roseateles</taxon>
    </lineage>
</organism>
<accession>A0ABV0G961</accession>
<comment type="caution">
    <text evidence="3">The sequence shown here is derived from an EMBL/GenBank/DDBJ whole genome shotgun (WGS) entry which is preliminary data.</text>
</comment>
<proteinExistence type="predicted"/>
<protein>
    <recommendedName>
        <fullName evidence="5">HEAT repeat domain-containing protein</fullName>
    </recommendedName>
</protein>
<gene>
    <name evidence="3" type="ORF">ABDJ40_02075</name>
</gene>
<evidence type="ECO:0000256" key="2">
    <source>
        <dbReference type="SAM" id="SignalP"/>
    </source>
</evidence>
<keyword evidence="4" id="KW-1185">Reference proteome</keyword>
<dbReference type="EMBL" id="JBDPZC010000001">
    <property type="protein sequence ID" value="MEO3711549.1"/>
    <property type="molecule type" value="Genomic_DNA"/>
</dbReference>
<feature type="signal peptide" evidence="2">
    <location>
        <begin position="1"/>
        <end position="24"/>
    </location>
</feature>
<keyword evidence="2" id="KW-0732">Signal</keyword>
<evidence type="ECO:0000313" key="3">
    <source>
        <dbReference type="EMBL" id="MEO3711549.1"/>
    </source>
</evidence>
<feature type="chain" id="PRO_5047300389" description="HEAT repeat domain-containing protein" evidence="2">
    <location>
        <begin position="25"/>
        <end position="398"/>
    </location>
</feature>
<dbReference type="Proteomes" id="UP001462640">
    <property type="component" value="Unassembled WGS sequence"/>
</dbReference>
<sequence length="398" mass="43901">MRTPSLALALALLLPHVLIGTAQAQTLPSALAQMQQQAGPLDYARDVQPLLAALNGRESEQQQWEALKLLSGLLDRDARQPADITTPLRPALGAQILAFARQERFSVMKRDAALMLLREIQADPATLADGIQLAEAESAKGRPHFGNTARLLRLHQERLGGAAAGTSAGPAPAPAQAAQRPAASPAAAPAQDFHSQMVAAQRAMSALDYPRVMQLVQGLEADLKRRDPGFSEKEEWAWVLDFKRFALYETGRIPEALASCRLAVKQLVGSADWAYLESYNIVRATRRACHNMLAHEGMEKARSLAALQESIEHIDAVFDIGSPIEGEGVHDAFFETRLRVYLKAAAWDPKRYREPLLQALNEAEHREVELPDDWPELDALRRSAEYQRYRKAHPAGQD</sequence>
<reference evidence="3 4" key="1">
    <citation type="submission" date="2024-05" db="EMBL/GenBank/DDBJ databases">
        <title>Roseateles sp. 2.12 16S ribosomal RNA gene Genome sequencing and assembly.</title>
        <authorList>
            <person name="Woo H."/>
        </authorList>
    </citation>
    <scope>NUCLEOTIDE SEQUENCE [LARGE SCALE GENOMIC DNA]</scope>
    <source>
        <strain evidence="3 4">2.12</strain>
    </source>
</reference>
<name>A0ABV0G961_9BURK</name>
<evidence type="ECO:0000256" key="1">
    <source>
        <dbReference type="SAM" id="MobiDB-lite"/>
    </source>
</evidence>
<evidence type="ECO:0008006" key="5">
    <source>
        <dbReference type="Google" id="ProtNLM"/>
    </source>
</evidence>
<dbReference type="RefSeq" id="WP_347605483.1">
    <property type="nucleotide sequence ID" value="NZ_JBDPZC010000001.1"/>
</dbReference>
<feature type="region of interest" description="Disordered" evidence="1">
    <location>
        <begin position="162"/>
        <end position="190"/>
    </location>
</feature>
<evidence type="ECO:0000313" key="4">
    <source>
        <dbReference type="Proteomes" id="UP001462640"/>
    </source>
</evidence>